<dbReference type="InterPro" id="IPR010905">
    <property type="entry name" value="Glyco_hydro_88"/>
</dbReference>
<evidence type="ECO:0000256" key="1">
    <source>
        <dbReference type="ARBA" id="ARBA00022801"/>
    </source>
</evidence>
<dbReference type="InterPro" id="IPR012341">
    <property type="entry name" value="6hp_glycosidase-like_sf"/>
</dbReference>
<name>A0A4U0P1R3_9SPHI</name>
<dbReference type="InterPro" id="IPR008928">
    <property type="entry name" value="6-hairpin_glycosidase_sf"/>
</dbReference>
<gene>
    <name evidence="2" type="ORF">FAZ15_07980</name>
</gene>
<dbReference type="GO" id="GO:0005975">
    <property type="term" value="P:carbohydrate metabolic process"/>
    <property type="evidence" value="ECO:0007669"/>
    <property type="project" value="InterPro"/>
</dbReference>
<dbReference type="InterPro" id="IPR052043">
    <property type="entry name" value="PolySaccharide_Degr_Enz"/>
</dbReference>
<dbReference type="RefSeq" id="WP_136900793.1">
    <property type="nucleotide sequence ID" value="NZ_SUME01000003.1"/>
</dbReference>
<sequence>MKVCAILISYLFVVVGSYAQSVGIQFANSEMNRFPEAWQLDHGKRLYFGYAQGLGCLAMLKVWEQTGDQKYFDYVEAWGDTIINEQGEIHLYKVETYNVDYINPGKILFFLYKETGKEKYKLAIERLMDQLKRHPRTLEGAYWHKLIYPHQVWLDGVYMAAPFVAQYGQFTQDSTYYEDAINHVLIAAKHTFDPATGLYYHAWDESKKQQWANPITGQSPNFWGRSIGWWYMALVDVLDYIPADYPRRDSVVQVIQGLAKSLTRYQDKDGLWWQVLDKAGAPKNYQEASVNSMFLYGYSKAINRGYIGKEYVSVVDKVFEGINTKLIRKDGDNLTLIQCNAVAGLGGHPYRDGSYEYYVNERIRENDSKATGPFIMGCLEAKK</sequence>
<dbReference type="EMBL" id="SUME01000003">
    <property type="protein sequence ID" value="TJZ61135.1"/>
    <property type="molecule type" value="Genomic_DNA"/>
</dbReference>
<accession>A0A4U0P1R3</accession>
<dbReference type="PANTHER" id="PTHR33886:SF8">
    <property type="entry name" value="UNSATURATED RHAMNOGALACTURONAN HYDROLASE (EUROFUNG)"/>
    <property type="match status" value="1"/>
</dbReference>
<comment type="caution">
    <text evidence="2">The sequence shown here is derived from an EMBL/GenBank/DDBJ whole genome shotgun (WGS) entry which is preliminary data.</text>
</comment>
<keyword evidence="3" id="KW-1185">Reference proteome</keyword>
<dbReference type="PANTHER" id="PTHR33886">
    <property type="entry name" value="UNSATURATED RHAMNOGALACTURONAN HYDROLASE (EUROFUNG)"/>
    <property type="match status" value="1"/>
</dbReference>
<dbReference type="Pfam" id="PF07470">
    <property type="entry name" value="Glyco_hydro_88"/>
    <property type="match status" value="1"/>
</dbReference>
<dbReference type="AlphaFoldDB" id="A0A4U0P1R3"/>
<organism evidence="2 3">
    <name type="scientific">Sphingobacterium olei</name>
    <dbReference type="NCBI Taxonomy" id="2571155"/>
    <lineage>
        <taxon>Bacteria</taxon>
        <taxon>Pseudomonadati</taxon>
        <taxon>Bacteroidota</taxon>
        <taxon>Sphingobacteriia</taxon>
        <taxon>Sphingobacteriales</taxon>
        <taxon>Sphingobacteriaceae</taxon>
        <taxon>Sphingobacterium</taxon>
    </lineage>
</organism>
<keyword evidence="1 2" id="KW-0378">Hydrolase</keyword>
<dbReference type="Gene3D" id="1.50.10.10">
    <property type="match status" value="1"/>
</dbReference>
<dbReference type="Proteomes" id="UP000306808">
    <property type="component" value="Unassembled WGS sequence"/>
</dbReference>
<evidence type="ECO:0000313" key="2">
    <source>
        <dbReference type="EMBL" id="TJZ61135.1"/>
    </source>
</evidence>
<reference evidence="2 3" key="1">
    <citation type="submission" date="2019-04" db="EMBL/GenBank/DDBJ databases">
        <title>Sphingobacterium olei sp. nov., isolated from oil-contaminated soil.</title>
        <authorList>
            <person name="Liu B."/>
        </authorList>
    </citation>
    <scope>NUCLEOTIDE SEQUENCE [LARGE SCALE GENOMIC DNA]</scope>
    <source>
        <strain evidence="2 3">HAL-9</strain>
    </source>
</reference>
<dbReference type="GO" id="GO:0016787">
    <property type="term" value="F:hydrolase activity"/>
    <property type="evidence" value="ECO:0007669"/>
    <property type="project" value="UniProtKB-KW"/>
</dbReference>
<evidence type="ECO:0000313" key="3">
    <source>
        <dbReference type="Proteomes" id="UP000306808"/>
    </source>
</evidence>
<dbReference type="OrthoDB" id="6381507at2"/>
<dbReference type="SUPFAM" id="SSF48208">
    <property type="entry name" value="Six-hairpin glycosidases"/>
    <property type="match status" value="1"/>
</dbReference>
<proteinExistence type="predicted"/>
<protein>
    <submittedName>
        <fullName evidence="2">Glycoside hydrolase family 88 protein</fullName>
    </submittedName>
</protein>